<dbReference type="Proteomes" id="UP000199202">
    <property type="component" value="Unassembled WGS sequence"/>
</dbReference>
<reference evidence="2 3" key="1">
    <citation type="submission" date="2016-10" db="EMBL/GenBank/DDBJ databases">
        <authorList>
            <person name="de Groot N.N."/>
        </authorList>
    </citation>
    <scope>NUCLEOTIDE SEQUENCE [LARGE SCALE GENOMIC DNA]</scope>
    <source>
        <strain evidence="2 3">CGMCC 4.6533</strain>
    </source>
</reference>
<accession>A0A1G9JR76</accession>
<dbReference type="InterPro" id="IPR036291">
    <property type="entry name" value="NAD(P)-bd_dom_sf"/>
</dbReference>
<evidence type="ECO:0000313" key="3">
    <source>
        <dbReference type="Proteomes" id="UP000199202"/>
    </source>
</evidence>
<evidence type="ECO:0000313" key="2">
    <source>
        <dbReference type="EMBL" id="SDL39786.1"/>
    </source>
</evidence>
<dbReference type="Gene3D" id="3.40.50.720">
    <property type="entry name" value="NAD(P)-binding Rossmann-like Domain"/>
    <property type="match status" value="1"/>
</dbReference>
<evidence type="ECO:0000259" key="1">
    <source>
        <dbReference type="Pfam" id="PF13460"/>
    </source>
</evidence>
<sequence>MRKALDGSDAVISTLPGGNRRDPHLTADITAAIITAMADVDVRRLVVTNAYPIVADRPRPAVTLLRC</sequence>
<feature type="domain" description="NAD(P)-binding" evidence="1">
    <location>
        <begin position="2"/>
        <end position="59"/>
    </location>
</feature>
<dbReference type="STRING" id="633440.SAMN05421869_125118"/>
<organism evidence="2 3">
    <name type="scientific">Nonomuraea jiangxiensis</name>
    <dbReference type="NCBI Taxonomy" id="633440"/>
    <lineage>
        <taxon>Bacteria</taxon>
        <taxon>Bacillati</taxon>
        <taxon>Actinomycetota</taxon>
        <taxon>Actinomycetes</taxon>
        <taxon>Streptosporangiales</taxon>
        <taxon>Streptosporangiaceae</taxon>
        <taxon>Nonomuraea</taxon>
    </lineage>
</organism>
<name>A0A1G9JR76_9ACTN</name>
<dbReference type="InterPro" id="IPR016040">
    <property type="entry name" value="NAD(P)-bd_dom"/>
</dbReference>
<dbReference type="AlphaFoldDB" id="A0A1G9JR76"/>
<dbReference type="Pfam" id="PF13460">
    <property type="entry name" value="NAD_binding_10"/>
    <property type="match status" value="1"/>
</dbReference>
<gene>
    <name evidence="2" type="ORF">SAMN05421869_125118</name>
</gene>
<proteinExistence type="predicted"/>
<protein>
    <submittedName>
        <fullName evidence="2">NAD(P)H-binding</fullName>
    </submittedName>
</protein>
<dbReference type="EMBL" id="FNDJ01000025">
    <property type="protein sequence ID" value="SDL39786.1"/>
    <property type="molecule type" value="Genomic_DNA"/>
</dbReference>
<dbReference type="SUPFAM" id="SSF51735">
    <property type="entry name" value="NAD(P)-binding Rossmann-fold domains"/>
    <property type="match status" value="1"/>
</dbReference>
<keyword evidence="3" id="KW-1185">Reference proteome</keyword>